<reference evidence="3" key="1">
    <citation type="journal article" date="2019" name="Int. J. Syst. Evol. Microbiol.">
        <title>The Global Catalogue of Microorganisms (GCM) 10K type strain sequencing project: providing services to taxonomists for standard genome sequencing and annotation.</title>
        <authorList>
            <consortium name="The Broad Institute Genomics Platform"/>
            <consortium name="The Broad Institute Genome Sequencing Center for Infectious Disease"/>
            <person name="Wu L."/>
            <person name="Ma J."/>
        </authorList>
    </citation>
    <scope>NUCLEOTIDE SEQUENCE [LARGE SCALE GENOMIC DNA]</scope>
    <source>
        <strain evidence="3">JCM 12928</strain>
    </source>
</reference>
<evidence type="ECO:0000313" key="2">
    <source>
        <dbReference type="EMBL" id="GAA0609488.1"/>
    </source>
</evidence>
<keyword evidence="3" id="KW-1185">Reference proteome</keyword>
<evidence type="ECO:0000313" key="3">
    <source>
        <dbReference type="Proteomes" id="UP001501352"/>
    </source>
</evidence>
<name>A0ABP3RKS2_9CAUL</name>
<proteinExistence type="predicted"/>
<dbReference type="InterPro" id="IPR025311">
    <property type="entry name" value="DUF4166"/>
</dbReference>
<feature type="domain" description="DUF4166" evidence="1">
    <location>
        <begin position="35"/>
        <end position="213"/>
    </location>
</feature>
<gene>
    <name evidence="2" type="ORF">GCM10009422_00320</name>
</gene>
<dbReference type="EMBL" id="BAAAGA010000001">
    <property type="protein sequence ID" value="GAA0609488.1"/>
    <property type="molecule type" value="Genomic_DNA"/>
</dbReference>
<sequence>MQAAAAIREDRVPPQGELADLRFRALLPAADWASLPAAVRRRFSKRMKGGATVVYRGEVVDIRVNHLGWLLSQAARLIGAPLPLVFRPDAAVVTVTEDAVGQGQVWSRMYVSKDGFPQVIHSAKRFAGPTGLEEHVGAGVGMALTVTVEDEALVFRSAFYFVDVGPVRLRFPRWARPGDLTIVHRDLGEGRFAFTLALDHPAFGRLIAQDAVFHDPPAAEA</sequence>
<dbReference type="Pfam" id="PF13761">
    <property type="entry name" value="DUF4166"/>
    <property type="match status" value="1"/>
</dbReference>
<evidence type="ECO:0000259" key="1">
    <source>
        <dbReference type="Pfam" id="PF13761"/>
    </source>
</evidence>
<protein>
    <submittedName>
        <fullName evidence="2">DUF4166 domain-containing protein</fullName>
    </submittedName>
</protein>
<dbReference type="Proteomes" id="UP001501352">
    <property type="component" value="Unassembled WGS sequence"/>
</dbReference>
<comment type="caution">
    <text evidence="2">The sequence shown here is derived from an EMBL/GenBank/DDBJ whole genome shotgun (WGS) entry which is preliminary data.</text>
</comment>
<accession>A0ABP3RKS2</accession>
<organism evidence="2 3">
    <name type="scientific">Brevundimonas kwangchunensis</name>
    <dbReference type="NCBI Taxonomy" id="322163"/>
    <lineage>
        <taxon>Bacteria</taxon>
        <taxon>Pseudomonadati</taxon>
        <taxon>Pseudomonadota</taxon>
        <taxon>Alphaproteobacteria</taxon>
        <taxon>Caulobacterales</taxon>
        <taxon>Caulobacteraceae</taxon>
        <taxon>Brevundimonas</taxon>
    </lineage>
</organism>
<dbReference type="RefSeq" id="WP_343788505.1">
    <property type="nucleotide sequence ID" value="NZ_BAAAGA010000001.1"/>
</dbReference>